<evidence type="ECO:0000256" key="1">
    <source>
        <dbReference type="SAM" id="MobiDB-lite"/>
    </source>
</evidence>
<proteinExistence type="predicted"/>
<feature type="region of interest" description="Disordered" evidence="1">
    <location>
        <begin position="16"/>
        <end position="36"/>
    </location>
</feature>
<organism evidence="2 3">
    <name type="scientific">Bremia lactucae</name>
    <name type="common">Lettuce downy mildew</name>
    <dbReference type="NCBI Taxonomy" id="4779"/>
    <lineage>
        <taxon>Eukaryota</taxon>
        <taxon>Sar</taxon>
        <taxon>Stramenopiles</taxon>
        <taxon>Oomycota</taxon>
        <taxon>Peronosporomycetes</taxon>
        <taxon>Peronosporales</taxon>
        <taxon>Peronosporaceae</taxon>
        <taxon>Bremia</taxon>
    </lineage>
</organism>
<dbReference type="GeneID" id="94351554"/>
<evidence type="ECO:0000313" key="2">
    <source>
        <dbReference type="EMBL" id="TDH66531.1"/>
    </source>
</evidence>
<comment type="caution">
    <text evidence="2">The sequence shown here is derived from an EMBL/GenBank/DDBJ whole genome shotgun (WGS) entry which is preliminary data.</text>
</comment>
<dbReference type="AlphaFoldDB" id="A0A976FH93"/>
<keyword evidence="3" id="KW-1185">Reference proteome</keyword>
<name>A0A976FH93_BRELC</name>
<gene>
    <name evidence="2" type="ORF">CCR75_007827</name>
</gene>
<dbReference type="RefSeq" id="XP_067816030.1">
    <property type="nucleotide sequence ID" value="XM_067965883.1"/>
</dbReference>
<sequence length="65" mass="7421">MRERIPFWQAISTPRYGGQIKSQSMTPPRHGQGEAESADLMEGNIRTDHFTRRCSRQDLAMSLAD</sequence>
<reference evidence="2 3" key="1">
    <citation type="journal article" date="2021" name="Genome Biol.">
        <title>AFLAP: assembly-free linkage analysis pipeline using k-mers from genome sequencing data.</title>
        <authorList>
            <person name="Fletcher K."/>
            <person name="Zhang L."/>
            <person name="Gil J."/>
            <person name="Han R."/>
            <person name="Cavanaugh K."/>
            <person name="Michelmore R."/>
        </authorList>
    </citation>
    <scope>NUCLEOTIDE SEQUENCE [LARGE SCALE GENOMIC DNA]</scope>
    <source>
        <strain evidence="2 3">SF5</strain>
    </source>
</reference>
<accession>A0A976FH93</accession>
<dbReference type="KEGG" id="blac:94351554"/>
<protein>
    <submittedName>
        <fullName evidence="2">Uncharacterized protein</fullName>
    </submittedName>
</protein>
<evidence type="ECO:0000313" key="3">
    <source>
        <dbReference type="Proteomes" id="UP000294530"/>
    </source>
</evidence>
<dbReference type="EMBL" id="SHOA02000017">
    <property type="protein sequence ID" value="TDH66531.1"/>
    <property type="molecule type" value="Genomic_DNA"/>
</dbReference>
<dbReference type="Proteomes" id="UP000294530">
    <property type="component" value="Unassembled WGS sequence"/>
</dbReference>